<sequence>MAGDTIPYNRSSTNPHQPYQNTIFPLSQFALNQRWVRRRDKARPPDTPSVATPEWERVLPPADEELVNHGLPTSDISANAAAVILGALPFHIPTPS</sequence>
<keyword evidence="3" id="KW-1185">Reference proteome</keyword>
<dbReference type="EMBL" id="PZQS01000005">
    <property type="protein sequence ID" value="PVD29857.1"/>
    <property type="molecule type" value="Genomic_DNA"/>
</dbReference>
<evidence type="ECO:0000256" key="1">
    <source>
        <dbReference type="SAM" id="MobiDB-lite"/>
    </source>
</evidence>
<dbReference type="AlphaFoldDB" id="A0A2T7P8V0"/>
<accession>A0A2T7P8V0</accession>
<organism evidence="2 3">
    <name type="scientific">Pomacea canaliculata</name>
    <name type="common">Golden apple snail</name>
    <dbReference type="NCBI Taxonomy" id="400727"/>
    <lineage>
        <taxon>Eukaryota</taxon>
        <taxon>Metazoa</taxon>
        <taxon>Spiralia</taxon>
        <taxon>Lophotrochozoa</taxon>
        <taxon>Mollusca</taxon>
        <taxon>Gastropoda</taxon>
        <taxon>Caenogastropoda</taxon>
        <taxon>Architaenioglossa</taxon>
        <taxon>Ampullarioidea</taxon>
        <taxon>Ampullariidae</taxon>
        <taxon>Pomacea</taxon>
    </lineage>
</organism>
<reference evidence="2 3" key="1">
    <citation type="submission" date="2018-04" db="EMBL/GenBank/DDBJ databases">
        <title>The genome of golden apple snail Pomacea canaliculata provides insight into stress tolerance and invasive adaptation.</title>
        <authorList>
            <person name="Liu C."/>
            <person name="Liu B."/>
            <person name="Ren Y."/>
            <person name="Zhang Y."/>
            <person name="Wang H."/>
            <person name="Li S."/>
            <person name="Jiang F."/>
            <person name="Yin L."/>
            <person name="Zhang G."/>
            <person name="Qian W."/>
            <person name="Fan W."/>
        </authorList>
    </citation>
    <scope>NUCLEOTIDE SEQUENCE [LARGE SCALE GENOMIC DNA]</scope>
    <source>
        <strain evidence="2">SZHN2017</strain>
        <tissue evidence="2">Muscle</tissue>
    </source>
</reference>
<name>A0A2T7P8V0_POMCA</name>
<feature type="region of interest" description="Disordered" evidence="1">
    <location>
        <begin position="1"/>
        <end position="20"/>
    </location>
</feature>
<evidence type="ECO:0000313" key="2">
    <source>
        <dbReference type="EMBL" id="PVD29857.1"/>
    </source>
</evidence>
<feature type="compositionally biased region" description="Polar residues" evidence="1">
    <location>
        <begin position="8"/>
        <end position="20"/>
    </location>
</feature>
<evidence type="ECO:0000313" key="3">
    <source>
        <dbReference type="Proteomes" id="UP000245119"/>
    </source>
</evidence>
<proteinExistence type="predicted"/>
<dbReference type="Proteomes" id="UP000245119">
    <property type="component" value="Linkage Group LG5"/>
</dbReference>
<comment type="caution">
    <text evidence="2">The sequence shown here is derived from an EMBL/GenBank/DDBJ whole genome shotgun (WGS) entry which is preliminary data.</text>
</comment>
<protein>
    <submittedName>
        <fullName evidence="2">Uncharacterized protein</fullName>
    </submittedName>
</protein>
<gene>
    <name evidence="2" type="ORF">C0Q70_09114</name>
</gene>